<protein>
    <recommendedName>
        <fullName evidence="5">Glycosyl hydrolase family 32 N-terminal domain-containing protein</fullName>
    </recommendedName>
</protein>
<evidence type="ECO:0000313" key="4">
    <source>
        <dbReference type="Proteomes" id="UP001302719"/>
    </source>
</evidence>
<evidence type="ECO:0000256" key="1">
    <source>
        <dbReference type="SAM" id="MobiDB-lite"/>
    </source>
</evidence>
<evidence type="ECO:0000313" key="3">
    <source>
        <dbReference type="EMBL" id="WNM57929.1"/>
    </source>
</evidence>
<feature type="region of interest" description="Disordered" evidence="1">
    <location>
        <begin position="340"/>
        <end position="359"/>
    </location>
</feature>
<name>A0AA96JYS3_9BACT</name>
<accession>A0AA96JYS3</accession>
<dbReference type="AlphaFoldDB" id="A0AA96JYS3"/>
<dbReference type="RefSeq" id="WP_312643027.1">
    <property type="nucleotide sequence ID" value="NZ_CP116967.1"/>
</dbReference>
<dbReference type="InterPro" id="IPR023296">
    <property type="entry name" value="Glyco_hydro_beta-prop_sf"/>
</dbReference>
<proteinExistence type="predicted"/>
<evidence type="ECO:0000256" key="2">
    <source>
        <dbReference type="SAM" id="SignalP"/>
    </source>
</evidence>
<feature type="chain" id="PRO_5041744010" description="Glycosyl hydrolase family 32 N-terminal domain-containing protein" evidence="2">
    <location>
        <begin position="23"/>
        <end position="359"/>
    </location>
</feature>
<dbReference type="EMBL" id="CP116967">
    <property type="protein sequence ID" value="WNM57929.1"/>
    <property type="molecule type" value="Genomic_DNA"/>
</dbReference>
<dbReference type="Proteomes" id="UP001302719">
    <property type="component" value="Chromosome"/>
</dbReference>
<keyword evidence="2" id="KW-0732">Signal</keyword>
<reference evidence="3 4" key="1">
    <citation type="submission" date="2023-01" db="EMBL/GenBank/DDBJ databases">
        <title>Cultivation and genomic characterization of new, ubiquitous marine nitrite-oxidizing bacteria from the Nitrospirales.</title>
        <authorList>
            <person name="Mueller A.J."/>
            <person name="Daebeler A."/>
            <person name="Herbold C.W."/>
            <person name="Kirkegaard R.H."/>
            <person name="Daims H."/>
        </authorList>
    </citation>
    <scope>NUCLEOTIDE SEQUENCE [LARGE SCALE GENOMIC DNA]</scope>
    <source>
        <strain evidence="3 4">VA</strain>
    </source>
</reference>
<evidence type="ECO:0008006" key="5">
    <source>
        <dbReference type="Google" id="ProtNLM"/>
    </source>
</evidence>
<gene>
    <name evidence="3" type="ORF">PP769_18445</name>
</gene>
<dbReference type="Gene3D" id="2.115.10.20">
    <property type="entry name" value="Glycosyl hydrolase domain, family 43"/>
    <property type="match status" value="1"/>
</dbReference>
<keyword evidence="4" id="KW-1185">Reference proteome</keyword>
<organism evidence="3 4">
    <name type="scientific">Candidatus Nitrospira allomarina</name>
    <dbReference type="NCBI Taxonomy" id="3020900"/>
    <lineage>
        <taxon>Bacteria</taxon>
        <taxon>Pseudomonadati</taxon>
        <taxon>Nitrospirota</taxon>
        <taxon>Nitrospiria</taxon>
        <taxon>Nitrospirales</taxon>
        <taxon>Nitrospiraceae</taxon>
        <taxon>Nitrospira</taxon>
    </lineage>
</organism>
<sequence>MFAARILLLGIITLTSMEQAHALDTIPEKLSDWTEKGVVLQNSTAVAWENKPGIAVSGISKVGGIYYLHYLAGFNGCWNTDGDVNHQSLGLATSSDGVNFTKYTSNPVLKPHDFVPVSSQEEGIRTAYIKYLPSKGKFYGYFGVESPGGSQTCNFGGGGTCGCNISVDSRVYGATSVDGKSWTVEGVVGGTYSSSGSEVYAAGWVFDGSQFGLYVTTAEGGQLKSASRGSNAWSLTELGGVSALNWGWSGLDAYLHDDNNTITLIYDPAGGNHPGSNNDNLYFATTHLNDMRTIQNERVVQSNGVERNIIFRDGNEWKWYYSEEPAWNQTTIRLRTHPIAGLDNVPPEPPKNLNVTPLP</sequence>
<dbReference type="SUPFAM" id="SSF75005">
    <property type="entry name" value="Arabinanase/levansucrase/invertase"/>
    <property type="match status" value="1"/>
</dbReference>
<dbReference type="KEGG" id="nall:PP769_18445"/>
<feature type="signal peptide" evidence="2">
    <location>
        <begin position="1"/>
        <end position="22"/>
    </location>
</feature>